<dbReference type="AlphaFoldDB" id="A0A5B7HE07"/>
<proteinExistence type="predicted"/>
<evidence type="ECO:0000256" key="1">
    <source>
        <dbReference type="SAM" id="MobiDB-lite"/>
    </source>
</evidence>
<organism evidence="2 3">
    <name type="scientific">Portunus trituberculatus</name>
    <name type="common">Swimming crab</name>
    <name type="synonym">Neptunus trituberculatus</name>
    <dbReference type="NCBI Taxonomy" id="210409"/>
    <lineage>
        <taxon>Eukaryota</taxon>
        <taxon>Metazoa</taxon>
        <taxon>Ecdysozoa</taxon>
        <taxon>Arthropoda</taxon>
        <taxon>Crustacea</taxon>
        <taxon>Multicrustacea</taxon>
        <taxon>Malacostraca</taxon>
        <taxon>Eumalacostraca</taxon>
        <taxon>Eucarida</taxon>
        <taxon>Decapoda</taxon>
        <taxon>Pleocyemata</taxon>
        <taxon>Brachyura</taxon>
        <taxon>Eubrachyura</taxon>
        <taxon>Portunoidea</taxon>
        <taxon>Portunidae</taxon>
        <taxon>Portuninae</taxon>
        <taxon>Portunus</taxon>
    </lineage>
</organism>
<keyword evidence="3" id="KW-1185">Reference proteome</keyword>
<name>A0A5B7HE07_PORTR</name>
<comment type="caution">
    <text evidence="2">The sequence shown here is derived from an EMBL/GenBank/DDBJ whole genome shotgun (WGS) entry which is preliminary data.</text>
</comment>
<accession>A0A5B7HE07</accession>
<protein>
    <submittedName>
        <fullName evidence="2">Uncharacterized protein</fullName>
    </submittedName>
</protein>
<dbReference type="Proteomes" id="UP000324222">
    <property type="component" value="Unassembled WGS sequence"/>
</dbReference>
<gene>
    <name evidence="2" type="ORF">E2C01_065259</name>
</gene>
<dbReference type="EMBL" id="VSRR010032092">
    <property type="protein sequence ID" value="MPC70991.1"/>
    <property type="molecule type" value="Genomic_DNA"/>
</dbReference>
<evidence type="ECO:0000313" key="2">
    <source>
        <dbReference type="EMBL" id="MPC70991.1"/>
    </source>
</evidence>
<evidence type="ECO:0000313" key="3">
    <source>
        <dbReference type="Proteomes" id="UP000324222"/>
    </source>
</evidence>
<sequence>MKNGSRSICPSAIGTQVEAPSGVVNPGFSGAQVHPAPSAPPAATTAFTNSSSTPSSSLSIPPATTTITTTTPATTTTSPPEECTTTTFSSSSSSMAADGGDEEVGRVEGLKARVIGCLGEAECWGMRGKGLVG</sequence>
<feature type="region of interest" description="Disordered" evidence="1">
    <location>
        <begin position="24"/>
        <end position="106"/>
    </location>
</feature>
<feature type="compositionally biased region" description="Low complexity" evidence="1">
    <location>
        <begin position="41"/>
        <end position="94"/>
    </location>
</feature>
<reference evidence="2 3" key="1">
    <citation type="submission" date="2019-05" db="EMBL/GenBank/DDBJ databases">
        <title>Another draft genome of Portunus trituberculatus and its Hox gene families provides insights of decapod evolution.</title>
        <authorList>
            <person name="Jeong J.-H."/>
            <person name="Song I."/>
            <person name="Kim S."/>
            <person name="Choi T."/>
            <person name="Kim D."/>
            <person name="Ryu S."/>
            <person name="Kim W."/>
        </authorList>
    </citation>
    <scope>NUCLEOTIDE SEQUENCE [LARGE SCALE GENOMIC DNA]</scope>
    <source>
        <tissue evidence="2">Muscle</tissue>
    </source>
</reference>